<protein>
    <recommendedName>
        <fullName evidence="4">CbrC family protein</fullName>
    </recommendedName>
</protein>
<proteinExistence type="inferred from homology"/>
<gene>
    <name evidence="2" type="ORF">C7C46_01605</name>
</gene>
<evidence type="ECO:0008006" key="4">
    <source>
        <dbReference type="Google" id="ProtNLM"/>
    </source>
</evidence>
<comment type="caution">
    <text evidence="2">The sequence shown here is derived from an EMBL/GenBank/DDBJ whole genome shotgun (WGS) entry which is preliminary data.</text>
</comment>
<sequence length="177" mass="19453">MTTLPPFHYHPDPLATGSLRPSTEPCCCCGQPRGLLYVGPMYTAQDVPGRVCPWCIADGSAARRFDAEFTDAGELTGLPDDVVEEVCSRTPAFSTWQQGRWLAHCADAAAFLGPVGIKELRAHPEALEMIRSEFADPRRQQHFLQSFLEALHAQGNPTAYLFRCRACGEHLAYADGT</sequence>
<evidence type="ECO:0000313" key="3">
    <source>
        <dbReference type="Proteomes" id="UP000248039"/>
    </source>
</evidence>
<dbReference type="EMBL" id="PYBW01000007">
    <property type="protein sequence ID" value="PYC88074.1"/>
    <property type="molecule type" value="Genomic_DNA"/>
</dbReference>
<dbReference type="Proteomes" id="UP000248039">
    <property type="component" value="Unassembled WGS sequence"/>
</dbReference>
<comment type="similarity">
    <text evidence="1">Belongs to the UPF0167 family.</text>
</comment>
<dbReference type="Pfam" id="PF03691">
    <property type="entry name" value="UPF0167"/>
    <property type="match status" value="1"/>
</dbReference>
<evidence type="ECO:0000313" key="2">
    <source>
        <dbReference type="EMBL" id="PYC88074.1"/>
    </source>
</evidence>
<evidence type="ECO:0000256" key="1">
    <source>
        <dbReference type="ARBA" id="ARBA00008525"/>
    </source>
</evidence>
<keyword evidence="3" id="KW-1185">Reference proteome</keyword>
<dbReference type="InterPro" id="IPR005363">
    <property type="entry name" value="UPF0167"/>
</dbReference>
<dbReference type="OrthoDB" id="7065534at2"/>
<reference evidence="2 3" key="1">
    <citation type="submission" date="2018-03" db="EMBL/GenBank/DDBJ databases">
        <title>Bioinformatic expansion and discovery of thiopeptide antibiotics.</title>
        <authorList>
            <person name="Schwalen C.J."/>
            <person name="Hudson G.A."/>
            <person name="Mitchell D.A."/>
        </authorList>
    </citation>
    <scope>NUCLEOTIDE SEQUENCE [LARGE SCALE GENOMIC DNA]</scope>
    <source>
        <strain evidence="2 3">ATCC 21389</strain>
    </source>
</reference>
<accession>A0A2V4NVZ6</accession>
<name>A0A2V4NVZ6_9ACTN</name>
<dbReference type="AlphaFoldDB" id="A0A2V4NVZ6"/>
<dbReference type="RefSeq" id="WP_110664797.1">
    <property type="nucleotide sequence ID" value="NZ_PYBW01000007.1"/>
</dbReference>
<organism evidence="2 3">
    <name type="scientific">Streptomyces tateyamensis</name>
    <dbReference type="NCBI Taxonomy" id="565073"/>
    <lineage>
        <taxon>Bacteria</taxon>
        <taxon>Bacillati</taxon>
        <taxon>Actinomycetota</taxon>
        <taxon>Actinomycetes</taxon>
        <taxon>Kitasatosporales</taxon>
        <taxon>Streptomycetaceae</taxon>
        <taxon>Streptomyces</taxon>
    </lineage>
</organism>